<name>A0A934T0A9_9BURK</name>
<comment type="caution">
    <text evidence="1">The sequence shown here is derived from an EMBL/GenBank/DDBJ whole genome shotgun (WGS) entry which is preliminary data.</text>
</comment>
<dbReference type="Proteomes" id="UP000622890">
    <property type="component" value="Unassembled WGS sequence"/>
</dbReference>
<accession>A0A934T0A9</accession>
<keyword evidence="2" id="KW-1185">Reference proteome</keyword>
<proteinExistence type="predicted"/>
<evidence type="ECO:0000313" key="2">
    <source>
        <dbReference type="Proteomes" id="UP000622890"/>
    </source>
</evidence>
<organism evidence="1 2">
    <name type="scientific">Noviherbaspirillum pedocola</name>
    <dbReference type="NCBI Taxonomy" id="2801341"/>
    <lineage>
        <taxon>Bacteria</taxon>
        <taxon>Pseudomonadati</taxon>
        <taxon>Pseudomonadota</taxon>
        <taxon>Betaproteobacteria</taxon>
        <taxon>Burkholderiales</taxon>
        <taxon>Oxalobacteraceae</taxon>
        <taxon>Noviherbaspirillum</taxon>
    </lineage>
</organism>
<protein>
    <submittedName>
        <fullName evidence="1">Transcriptional regulator</fullName>
    </submittedName>
</protein>
<sequence>MAEIKTVDETHKISDKRGNGKLRREIWVSEVTGQVIRYNLAYINHNLHAHDNGRVIGYDNAHDGHHRHYFGKVEPVNFVSFEDIENRFEQDWIALRNDK</sequence>
<dbReference type="AlphaFoldDB" id="A0A934T0A9"/>
<dbReference type="EMBL" id="JAEPBG010000041">
    <property type="protein sequence ID" value="MBK4739158.1"/>
    <property type="molecule type" value="Genomic_DNA"/>
</dbReference>
<reference evidence="1" key="1">
    <citation type="submission" date="2021-01" db="EMBL/GenBank/DDBJ databases">
        <title>Genome sequence of strain Noviherbaspirillum sp. DKR-6.</title>
        <authorList>
            <person name="Chaudhary D.K."/>
        </authorList>
    </citation>
    <scope>NUCLEOTIDE SEQUENCE</scope>
    <source>
        <strain evidence="1">DKR-6</strain>
    </source>
</reference>
<dbReference type="RefSeq" id="WP_200598527.1">
    <property type="nucleotide sequence ID" value="NZ_JAEPBG010000041.1"/>
</dbReference>
<evidence type="ECO:0000313" key="1">
    <source>
        <dbReference type="EMBL" id="MBK4739158.1"/>
    </source>
</evidence>
<gene>
    <name evidence="1" type="ORF">JJB74_31560</name>
</gene>